<protein>
    <recommendedName>
        <fullName evidence="3">Small CPxCG-related zinc finger protein</fullName>
    </recommendedName>
</protein>
<gene>
    <name evidence="1" type="ORF">SAMN05421858_2624</name>
</gene>
<dbReference type="AlphaFoldDB" id="A0A1N7BLT8"/>
<organism evidence="1 2">
    <name type="scientific">Haladaptatus litoreus</name>
    <dbReference type="NCBI Taxonomy" id="553468"/>
    <lineage>
        <taxon>Archaea</taxon>
        <taxon>Methanobacteriati</taxon>
        <taxon>Methanobacteriota</taxon>
        <taxon>Stenosarchaea group</taxon>
        <taxon>Halobacteria</taxon>
        <taxon>Halobacteriales</taxon>
        <taxon>Haladaptataceae</taxon>
        <taxon>Haladaptatus</taxon>
    </lineage>
</organism>
<reference evidence="2" key="1">
    <citation type="submission" date="2017-01" db="EMBL/GenBank/DDBJ databases">
        <authorList>
            <person name="Varghese N."/>
            <person name="Submissions S."/>
        </authorList>
    </citation>
    <scope>NUCLEOTIDE SEQUENCE [LARGE SCALE GENOMIC DNA]</scope>
    <source>
        <strain evidence="2">CGMCC 1.7737</strain>
    </source>
</reference>
<name>A0A1N7BLT8_9EURY</name>
<accession>A0A1N7BLT8</accession>
<dbReference type="EMBL" id="FTNO01000002">
    <property type="protein sequence ID" value="SIR52144.1"/>
    <property type="molecule type" value="Genomic_DNA"/>
</dbReference>
<proteinExistence type="predicted"/>
<evidence type="ECO:0000313" key="2">
    <source>
        <dbReference type="Proteomes" id="UP000186914"/>
    </source>
</evidence>
<evidence type="ECO:0008006" key="3">
    <source>
        <dbReference type="Google" id="ProtNLM"/>
    </source>
</evidence>
<dbReference type="Proteomes" id="UP000186914">
    <property type="component" value="Unassembled WGS sequence"/>
</dbReference>
<keyword evidence="2" id="KW-1185">Reference proteome</keyword>
<dbReference type="RefSeq" id="WP_076430635.1">
    <property type="nucleotide sequence ID" value="NZ_FTNO01000002.1"/>
</dbReference>
<evidence type="ECO:0000313" key="1">
    <source>
        <dbReference type="EMBL" id="SIR52144.1"/>
    </source>
</evidence>
<dbReference type="InterPro" id="IPR055983">
    <property type="entry name" value="DUF7561"/>
</dbReference>
<dbReference type="Pfam" id="PF24442">
    <property type="entry name" value="DUF7561"/>
    <property type="match status" value="1"/>
</dbReference>
<sequence length="71" mass="7542">MATEKCDGCGAEVPIAGGIANLWNTSPQSSGGMTLEFEDGSEHFLCFACIEELPDYPDAEDVAEISAEQSR</sequence>
<dbReference type="OrthoDB" id="190410at2157"/>